<keyword evidence="1" id="KW-0862">Zinc</keyword>
<dbReference type="GO" id="GO:0008270">
    <property type="term" value="F:zinc ion binding"/>
    <property type="evidence" value="ECO:0007669"/>
    <property type="project" value="UniProtKB-KW"/>
</dbReference>
<dbReference type="EMBL" id="JAIWYP010000012">
    <property type="protein sequence ID" value="KAH3725372.1"/>
    <property type="molecule type" value="Genomic_DNA"/>
</dbReference>
<evidence type="ECO:0000313" key="3">
    <source>
        <dbReference type="EMBL" id="KAH3725372.1"/>
    </source>
</evidence>
<feature type="domain" description="B box-type" evidence="2">
    <location>
        <begin position="25"/>
        <end position="71"/>
    </location>
</feature>
<sequence length="112" mass="12420">MATGKLRESHRDNACDFIGEFSVTQSCEPCMKTNVSNTAKFFCNDCNEFLCDACKNPHTVYKPGRQDIVNIQDGKSVPLGVDMKGMDMCPEHGKEIEFFVRFIPSSAAVSVC</sequence>
<evidence type="ECO:0000313" key="4">
    <source>
        <dbReference type="Proteomes" id="UP000828390"/>
    </source>
</evidence>
<evidence type="ECO:0000256" key="1">
    <source>
        <dbReference type="PROSITE-ProRule" id="PRU00024"/>
    </source>
</evidence>
<name>A0A9D4CI58_DREPO</name>
<gene>
    <name evidence="3" type="ORF">DPMN_051205</name>
</gene>
<dbReference type="Gene3D" id="3.30.160.60">
    <property type="entry name" value="Classic Zinc Finger"/>
    <property type="match status" value="1"/>
</dbReference>
<protein>
    <recommendedName>
        <fullName evidence="2">B box-type domain-containing protein</fullName>
    </recommendedName>
</protein>
<accession>A0A9D4CI58</accession>
<reference evidence="3" key="2">
    <citation type="submission" date="2020-11" db="EMBL/GenBank/DDBJ databases">
        <authorList>
            <person name="McCartney M.A."/>
            <person name="Auch B."/>
            <person name="Kono T."/>
            <person name="Mallez S."/>
            <person name="Becker A."/>
            <person name="Gohl D.M."/>
            <person name="Silverstein K.A.T."/>
            <person name="Koren S."/>
            <person name="Bechman K.B."/>
            <person name="Herman A."/>
            <person name="Abrahante J.E."/>
            <person name="Garbe J."/>
        </authorList>
    </citation>
    <scope>NUCLEOTIDE SEQUENCE</scope>
    <source>
        <strain evidence="3">Duluth1</strain>
        <tissue evidence="3">Whole animal</tissue>
    </source>
</reference>
<reference evidence="3" key="1">
    <citation type="journal article" date="2019" name="bioRxiv">
        <title>The Genome of the Zebra Mussel, Dreissena polymorpha: A Resource for Invasive Species Research.</title>
        <authorList>
            <person name="McCartney M.A."/>
            <person name="Auch B."/>
            <person name="Kono T."/>
            <person name="Mallez S."/>
            <person name="Zhang Y."/>
            <person name="Obille A."/>
            <person name="Becker A."/>
            <person name="Abrahante J.E."/>
            <person name="Garbe J."/>
            <person name="Badalamenti J.P."/>
            <person name="Herman A."/>
            <person name="Mangelson H."/>
            <person name="Liachko I."/>
            <person name="Sullivan S."/>
            <person name="Sone E.D."/>
            <person name="Koren S."/>
            <person name="Silverstein K.A.T."/>
            <person name="Beckman K.B."/>
            <person name="Gohl D.M."/>
        </authorList>
    </citation>
    <scope>NUCLEOTIDE SEQUENCE</scope>
    <source>
        <strain evidence="3">Duluth1</strain>
        <tissue evidence="3">Whole animal</tissue>
    </source>
</reference>
<proteinExistence type="predicted"/>
<dbReference type="InterPro" id="IPR000315">
    <property type="entry name" value="Znf_B-box"/>
</dbReference>
<keyword evidence="1" id="KW-0863">Zinc-finger</keyword>
<comment type="caution">
    <text evidence="3">The sequence shown here is derived from an EMBL/GenBank/DDBJ whole genome shotgun (WGS) entry which is preliminary data.</text>
</comment>
<evidence type="ECO:0000259" key="2">
    <source>
        <dbReference type="PROSITE" id="PS50119"/>
    </source>
</evidence>
<dbReference type="AlphaFoldDB" id="A0A9D4CI58"/>
<keyword evidence="4" id="KW-1185">Reference proteome</keyword>
<organism evidence="3 4">
    <name type="scientific">Dreissena polymorpha</name>
    <name type="common">Zebra mussel</name>
    <name type="synonym">Mytilus polymorpha</name>
    <dbReference type="NCBI Taxonomy" id="45954"/>
    <lineage>
        <taxon>Eukaryota</taxon>
        <taxon>Metazoa</taxon>
        <taxon>Spiralia</taxon>
        <taxon>Lophotrochozoa</taxon>
        <taxon>Mollusca</taxon>
        <taxon>Bivalvia</taxon>
        <taxon>Autobranchia</taxon>
        <taxon>Heteroconchia</taxon>
        <taxon>Euheterodonta</taxon>
        <taxon>Imparidentia</taxon>
        <taxon>Neoheterodontei</taxon>
        <taxon>Myida</taxon>
        <taxon>Dreissenoidea</taxon>
        <taxon>Dreissenidae</taxon>
        <taxon>Dreissena</taxon>
    </lineage>
</organism>
<dbReference type="Proteomes" id="UP000828390">
    <property type="component" value="Unassembled WGS sequence"/>
</dbReference>
<dbReference type="PROSITE" id="PS50119">
    <property type="entry name" value="ZF_BBOX"/>
    <property type="match status" value="1"/>
</dbReference>
<keyword evidence="1" id="KW-0479">Metal-binding</keyword>